<keyword evidence="13" id="KW-1185">Reference proteome</keyword>
<evidence type="ECO:0000256" key="5">
    <source>
        <dbReference type="ARBA" id="ARBA00022454"/>
    </source>
</evidence>
<sequence length="426" mass="49102">MTTFCGIQIQGIRSFHPDSPELIELNPPLTVIVGHNGAGKTTIVECLRYVTTGKLPGGTFVHDPRFSPLGLSNAENQLLQRSEVKAQVRLLFKDEKDNKYLCCRSLSGTATGKGKGTSTISQKSVDGVFAIHNAENVQRSVTMKCSDLDLKVRMLLGVPKTILESVIFCIQEDSNWPLADPATLKKRFDEIFGLDGWKATLDTFNVPEKKLLERQKVTHTQLQYLRTENDMAEQTKQRLQEYQAEESRCEQVSADLDQRIEQVETQIATLENIRDTLKEKEHDKTMLEKSVSSLREHINVLQASDEELNMEFIRYNEEIDKRELRREELRADVERIRNEKQSYENQIMEMERQITRHSMNIENHKQKIAELEQAFNDEAHPLRDTVQIFADTFKSPTRISQQKGELVKRKNQIEVFFKQLKAEAHQ</sequence>
<dbReference type="InterPro" id="IPR038729">
    <property type="entry name" value="Rad50/SbcC_AAA"/>
</dbReference>
<evidence type="ECO:0000256" key="2">
    <source>
        <dbReference type="ARBA" id="ARBA00004123"/>
    </source>
</evidence>
<dbReference type="GO" id="GO:0030870">
    <property type="term" value="C:Mre11 complex"/>
    <property type="evidence" value="ECO:0007669"/>
    <property type="project" value="TreeGrafter"/>
</dbReference>
<dbReference type="SUPFAM" id="SSF52540">
    <property type="entry name" value="P-loop containing nucleoside triphosphate hydrolases"/>
    <property type="match status" value="2"/>
</dbReference>
<feature type="coiled-coil region" evidence="10">
    <location>
        <begin position="225"/>
        <end position="374"/>
    </location>
</feature>
<keyword evidence="8" id="KW-0539">Nucleus</keyword>
<accession>A0A9N9BK02</accession>
<comment type="caution">
    <text evidence="12">The sequence shown here is derived from an EMBL/GenBank/DDBJ whole genome shotgun (WGS) entry which is preliminary data.</text>
</comment>
<dbReference type="GO" id="GO:0000794">
    <property type="term" value="C:condensed nuclear chromosome"/>
    <property type="evidence" value="ECO:0007669"/>
    <property type="project" value="TreeGrafter"/>
</dbReference>
<dbReference type="PANTHER" id="PTHR18867">
    <property type="entry name" value="RAD50"/>
    <property type="match status" value="1"/>
</dbReference>
<dbReference type="GO" id="GO:0043047">
    <property type="term" value="F:single-stranded telomeric DNA binding"/>
    <property type="evidence" value="ECO:0007669"/>
    <property type="project" value="TreeGrafter"/>
</dbReference>
<dbReference type="GO" id="GO:0003691">
    <property type="term" value="F:double-stranded telomeric DNA binding"/>
    <property type="evidence" value="ECO:0007669"/>
    <property type="project" value="TreeGrafter"/>
</dbReference>
<evidence type="ECO:0000256" key="7">
    <source>
        <dbReference type="ARBA" id="ARBA00022833"/>
    </source>
</evidence>
<dbReference type="OrthoDB" id="18797at2759"/>
<feature type="non-terminal residue" evidence="12">
    <location>
        <position position="426"/>
    </location>
</feature>
<comment type="subcellular location">
    <subcellularLocation>
        <location evidence="3">Chromosome</location>
    </subcellularLocation>
    <subcellularLocation>
        <location evidence="2">Nucleus</location>
    </subcellularLocation>
</comment>
<dbReference type="GO" id="GO:0016887">
    <property type="term" value="F:ATP hydrolysis activity"/>
    <property type="evidence" value="ECO:0007669"/>
    <property type="project" value="InterPro"/>
</dbReference>
<dbReference type="Pfam" id="PF13476">
    <property type="entry name" value="AAA_23"/>
    <property type="match status" value="1"/>
</dbReference>
<dbReference type="GO" id="GO:0046872">
    <property type="term" value="F:metal ion binding"/>
    <property type="evidence" value="ECO:0007669"/>
    <property type="project" value="UniProtKB-KW"/>
</dbReference>
<dbReference type="PANTHER" id="PTHR18867:SF12">
    <property type="entry name" value="DNA REPAIR PROTEIN RAD50"/>
    <property type="match status" value="1"/>
</dbReference>
<dbReference type="GO" id="GO:0006302">
    <property type="term" value="P:double-strand break repair"/>
    <property type="evidence" value="ECO:0007669"/>
    <property type="project" value="InterPro"/>
</dbReference>
<evidence type="ECO:0000256" key="4">
    <source>
        <dbReference type="ARBA" id="ARBA00009439"/>
    </source>
</evidence>
<evidence type="ECO:0000256" key="6">
    <source>
        <dbReference type="ARBA" id="ARBA00022723"/>
    </source>
</evidence>
<evidence type="ECO:0000256" key="3">
    <source>
        <dbReference type="ARBA" id="ARBA00004286"/>
    </source>
</evidence>
<dbReference type="Proteomes" id="UP000789572">
    <property type="component" value="Unassembled WGS sequence"/>
</dbReference>
<evidence type="ECO:0000256" key="10">
    <source>
        <dbReference type="SAM" id="Coils"/>
    </source>
</evidence>
<evidence type="ECO:0000313" key="13">
    <source>
        <dbReference type="Proteomes" id="UP000789572"/>
    </source>
</evidence>
<dbReference type="InterPro" id="IPR027417">
    <property type="entry name" value="P-loop_NTPase"/>
</dbReference>
<dbReference type="EMBL" id="CAJVPJ010000935">
    <property type="protein sequence ID" value="CAG8566367.1"/>
    <property type="molecule type" value="Genomic_DNA"/>
</dbReference>
<dbReference type="Gene3D" id="3.40.50.300">
    <property type="entry name" value="P-loop containing nucleotide triphosphate hydrolases"/>
    <property type="match status" value="1"/>
</dbReference>
<dbReference type="GO" id="GO:0007004">
    <property type="term" value="P:telomere maintenance via telomerase"/>
    <property type="evidence" value="ECO:0007669"/>
    <property type="project" value="TreeGrafter"/>
</dbReference>
<keyword evidence="10" id="KW-0175">Coiled coil</keyword>
<evidence type="ECO:0000256" key="1">
    <source>
        <dbReference type="ARBA" id="ARBA00001947"/>
    </source>
</evidence>
<proteinExistence type="inferred from homology"/>
<reference evidence="12" key="1">
    <citation type="submission" date="2021-06" db="EMBL/GenBank/DDBJ databases">
        <authorList>
            <person name="Kallberg Y."/>
            <person name="Tangrot J."/>
            <person name="Rosling A."/>
        </authorList>
    </citation>
    <scope>NUCLEOTIDE SEQUENCE</scope>
    <source>
        <strain evidence="12">IA702</strain>
    </source>
</reference>
<evidence type="ECO:0000259" key="11">
    <source>
        <dbReference type="Pfam" id="PF13476"/>
    </source>
</evidence>
<comment type="similarity">
    <text evidence="4">Belongs to the SMC family. RAD50 subfamily.</text>
</comment>
<dbReference type="GO" id="GO:0051880">
    <property type="term" value="F:G-quadruplex DNA binding"/>
    <property type="evidence" value="ECO:0007669"/>
    <property type="project" value="TreeGrafter"/>
</dbReference>
<feature type="domain" description="Rad50/SbcC-type AAA" evidence="11">
    <location>
        <begin position="7"/>
        <end position="264"/>
    </location>
</feature>
<keyword evidence="5" id="KW-0158">Chromosome</keyword>
<name>A0A9N9BK02_9GLOM</name>
<comment type="catalytic activity">
    <reaction evidence="9">
        <text>ATP + H2O = ADP + phosphate + H(+)</text>
        <dbReference type="Rhea" id="RHEA:13065"/>
        <dbReference type="ChEBI" id="CHEBI:15377"/>
        <dbReference type="ChEBI" id="CHEBI:15378"/>
        <dbReference type="ChEBI" id="CHEBI:30616"/>
        <dbReference type="ChEBI" id="CHEBI:43474"/>
        <dbReference type="ChEBI" id="CHEBI:456216"/>
    </reaction>
</comment>
<evidence type="ECO:0000256" key="8">
    <source>
        <dbReference type="ARBA" id="ARBA00023242"/>
    </source>
</evidence>
<evidence type="ECO:0000256" key="9">
    <source>
        <dbReference type="ARBA" id="ARBA00049360"/>
    </source>
</evidence>
<dbReference type="GO" id="GO:0070192">
    <property type="term" value="P:chromosome organization involved in meiotic cell cycle"/>
    <property type="evidence" value="ECO:0007669"/>
    <property type="project" value="TreeGrafter"/>
</dbReference>
<comment type="cofactor">
    <cofactor evidence="1">
        <name>Zn(2+)</name>
        <dbReference type="ChEBI" id="CHEBI:29105"/>
    </cofactor>
</comment>
<organism evidence="12 13">
    <name type="scientific">Paraglomus occultum</name>
    <dbReference type="NCBI Taxonomy" id="144539"/>
    <lineage>
        <taxon>Eukaryota</taxon>
        <taxon>Fungi</taxon>
        <taxon>Fungi incertae sedis</taxon>
        <taxon>Mucoromycota</taxon>
        <taxon>Glomeromycotina</taxon>
        <taxon>Glomeromycetes</taxon>
        <taxon>Paraglomerales</taxon>
        <taxon>Paraglomeraceae</taxon>
        <taxon>Paraglomus</taxon>
    </lineage>
</organism>
<dbReference type="GO" id="GO:0000722">
    <property type="term" value="P:telomere maintenance via recombination"/>
    <property type="evidence" value="ECO:0007669"/>
    <property type="project" value="TreeGrafter"/>
</dbReference>
<protein>
    <submittedName>
        <fullName evidence="12">6166_t:CDS:1</fullName>
    </submittedName>
</protein>
<dbReference type="AlphaFoldDB" id="A0A9N9BK02"/>
<gene>
    <name evidence="12" type="ORF">POCULU_LOCUS5769</name>
</gene>
<keyword evidence="6" id="KW-0479">Metal-binding</keyword>
<keyword evidence="7" id="KW-0862">Zinc</keyword>
<evidence type="ECO:0000313" key="12">
    <source>
        <dbReference type="EMBL" id="CAG8566367.1"/>
    </source>
</evidence>